<dbReference type="Pfam" id="PF00436">
    <property type="entry name" value="SSB"/>
    <property type="match status" value="1"/>
</dbReference>
<dbReference type="InterPro" id="IPR000424">
    <property type="entry name" value="Primosome_PriB/ssb"/>
</dbReference>
<dbReference type="RefSeq" id="WP_051016301.1">
    <property type="nucleotide sequence ID" value="NZ_JADLPI010000005.1"/>
</dbReference>
<evidence type="ECO:0000313" key="2">
    <source>
        <dbReference type="EMBL" id="VFB01806.1"/>
    </source>
</evidence>
<dbReference type="AlphaFoldDB" id="A0A2L2JYB8"/>
<dbReference type="SUPFAM" id="SSF50249">
    <property type="entry name" value="Nucleic acid-binding proteins"/>
    <property type="match status" value="1"/>
</dbReference>
<name>A0A2L2JYB8_9NOCA</name>
<gene>
    <name evidence="2" type="primary">ssb_3</name>
    <name evidence="2" type="ORF">NCTC10797_05634</name>
</gene>
<dbReference type="CDD" id="cd04496">
    <property type="entry name" value="SSB_OBF"/>
    <property type="match status" value="1"/>
</dbReference>
<dbReference type="EMBL" id="LR215973">
    <property type="protein sequence ID" value="VFB01806.1"/>
    <property type="molecule type" value="Genomic_DNA"/>
</dbReference>
<dbReference type="Gene3D" id="2.40.50.140">
    <property type="entry name" value="Nucleic acid-binding proteins"/>
    <property type="match status" value="1"/>
</dbReference>
<dbReference type="Proteomes" id="UP000290439">
    <property type="component" value="Chromosome"/>
</dbReference>
<sequence length="171" mass="18432">MYEAISTVVGTVVTQPVTRELPGGEQVLTFRMASTSRRLDRGSGEWVDNGTLFLTVSCWRKLVAGVDASIGRGDPIIAYGQLRTNEYRTRDGIDRRDLEMRASAIGPDLSRCTAVVHRWRQAANAEEAGMGNTAGHSGADGREHGGDGQRVDAESSAQAPPRTPDHEPVDA</sequence>
<protein>
    <submittedName>
        <fullName evidence="2">Helix-destabilizing protein</fullName>
    </submittedName>
</protein>
<evidence type="ECO:0000256" key="1">
    <source>
        <dbReference type="SAM" id="MobiDB-lite"/>
    </source>
</evidence>
<reference evidence="2 3" key="1">
    <citation type="submission" date="2019-02" db="EMBL/GenBank/DDBJ databases">
        <authorList>
            <consortium name="Pathogen Informatics"/>
        </authorList>
    </citation>
    <scope>NUCLEOTIDE SEQUENCE [LARGE SCALE GENOMIC DNA]</scope>
    <source>
        <strain evidence="2 3">3012STDY6756504</strain>
    </source>
</reference>
<proteinExistence type="predicted"/>
<dbReference type="OrthoDB" id="9809878at2"/>
<feature type="compositionally biased region" description="Basic and acidic residues" evidence="1">
    <location>
        <begin position="139"/>
        <end position="153"/>
    </location>
</feature>
<evidence type="ECO:0000313" key="3">
    <source>
        <dbReference type="Proteomes" id="UP000290439"/>
    </source>
</evidence>
<dbReference type="PROSITE" id="PS50935">
    <property type="entry name" value="SSB"/>
    <property type="match status" value="1"/>
</dbReference>
<organism evidence="2 3">
    <name type="scientific">Nocardia cyriacigeorgica</name>
    <dbReference type="NCBI Taxonomy" id="135487"/>
    <lineage>
        <taxon>Bacteria</taxon>
        <taxon>Bacillati</taxon>
        <taxon>Actinomycetota</taxon>
        <taxon>Actinomycetes</taxon>
        <taxon>Mycobacteriales</taxon>
        <taxon>Nocardiaceae</taxon>
        <taxon>Nocardia</taxon>
    </lineage>
</organism>
<feature type="region of interest" description="Disordered" evidence="1">
    <location>
        <begin position="126"/>
        <end position="171"/>
    </location>
</feature>
<dbReference type="GO" id="GO:0003697">
    <property type="term" value="F:single-stranded DNA binding"/>
    <property type="evidence" value="ECO:0007669"/>
    <property type="project" value="InterPro"/>
</dbReference>
<dbReference type="InterPro" id="IPR012340">
    <property type="entry name" value="NA-bd_OB-fold"/>
</dbReference>
<accession>A0A2L2JYB8</accession>